<dbReference type="KEGG" id="emv:HQR01_04050"/>
<sequence length="169" mass="16667">MLAPPALARDGTSASATGSASAAIVQPITVRALEDLLFGTLAIGTDASGSITVDPASGSVAFLGALRSVCGAGGCLAHPAVFGVTGEAGRRYRIDAPASAIANPVEGAGPALSVVDIQISVSSLPGNATIGLLDSNGEDRFRLGGTLQVPAGSPAGFYRADVEVVVTYD</sequence>
<accession>A0A7D4BA55</accession>
<protein>
    <submittedName>
        <fullName evidence="1">DUF4402 domain-containing protein</fullName>
    </submittedName>
</protein>
<dbReference type="Proteomes" id="UP000504693">
    <property type="component" value="Chromosome"/>
</dbReference>
<evidence type="ECO:0000313" key="1">
    <source>
        <dbReference type="EMBL" id="QKG70606.1"/>
    </source>
</evidence>
<organism evidence="1 2">
    <name type="scientific">Erythrobacter mangrovi</name>
    <dbReference type="NCBI Taxonomy" id="2739433"/>
    <lineage>
        <taxon>Bacteria</taxon>
        <taxon>Pseudomonadati</taxon>
        <taxon>Pseudomonadota</taxon>
        <taxon>Alphaproteobacteria</taxon>
        <taxon>Sphingomonadales</taxon>
        <taxon>Erythrobacteraceae</taxon>
        <taxon>Erythrobacter/Porphyrobacter group</taxon>
        <taxon>Erythrobacter</taxon>
    </lineage>
</organism>
<name>A0A7D4BA55_9SPHN</name>
<dbReference type="Pfam" id="PF14352">
    <property type="entry name" value="DUF4402"/>
    <property type="match status" value="1"/>
</dbReference>
<keyword evidence="2" id="KW-1185">Reference proteome</keyword>
<evidence type="ECO:0000313" key="2">
    <source>
        <dbReference type="Proteomes" id="UP000504693"/>
    </source>
</evidence>
<dbReference type="AlphaFoldDB" id="A0A7D4BA55"/>
<dbReference type="InterPro" id="IPR025514">
    <property type="entry name" value="DUF4402"/>
</dbReference>
<proteinExistence type="predicted"/>
<gene>
    <name evidence="1" type="ORF">HQR01_04050</name>
</gene>
<dbReference type="EMBL" id="CP053921">
    <property type="protein sequence ID" value="QKG70606.1"/>
    <property type="molecule type" value="Genomic_DNA"/>
</dbReference>
<dbReference type="RefSeq" id="WP_173212789.1">
    <property type="nucleotide sequence ID" value="NZ_CP053921.1"/>
</dbReference>
<reference evidence="1 2" key="1">
    <citation type="submission" date="2020-05" db="EMBL/GenBank/DDBJ databases">
        <title>Erythrobacter mangrovi sp. nov., isolated from rhizosphere soil of mangrove plant (Kandelia candel).</title>
        <authorList>
            <person name="Ye Y.H."/>
        </authorList>
    </citation>
    <scope>NUCLEOTIDE SEQUENCE [LARGE SCALE GENOMIC DNA]</scope>
    <source>
        <strain evidence="1 2">EB310</strain>
    </source>
</reference>